<feature type="compositionally biased region" description="Polar residues" evidence="1">
    <location>
        <begin position="1"/>
        <end position="14"/>
    </location>
</feature>
<reference evidence="2 3" key="1">
    <citation type="submission" date="2019-06" db="EMBL/GenBank/DDBJ databases">
        <title>Draft genome of Streptomyces sedi sp. JCM16909.</title>
        <authorList>
            <person name="Klykleung N."/>
            <person name="Tanasupawat S."/>
            <person name="Kudo T."/>
            <person name="Yuki M."/>
            <person name="Ohkuma M."/>
        </authorList>
    </citation>
    <scope>NUCLEOTIDE SEQUENCE [LARGE SCALE GENOMIC DNA]</scope>
    <source>
        <strain evidence="2 3">JCM 16909</strain>
    </source>
</reference>
<sequence length="59" mass="6135">MNETTNERIGSAPTTGRAATRGLIGRTFQAVRVFGAAAFDVVIMGRDGLSGEAGVRRPA</sequence>
<evidence type="ECO:0000313" key="2">
    <source>
        <dbReference type="EMBL" id="TNM25087.1"/>
    </source>
</evidence>
<feature type="region of interest" description="Disordered" evidence="1">
    <location>
        <begin position="1"/>
        <end position="20"/>
    </location>
</feature>
<protein>
    <submittedName>
        <fullName evidence="2">Uncharacterized protein</fullName>
    </submittedName>
</protein>
<dbReference type="Proteomes" id="UP000311713">
    <property type="component" value="Unassembled WGS sequence"/>
</dbReference>
<name>A0A5C4UN91_9ACTN</name>
<evidence type="ECO:0000313" key="3">
    <source>
        <dbReference type="Proteomes" id="UP000311713"/>
    </source>
</evidence>
<evidence type="ECO:0000256" key="1">
    <source>
        <dbReference type="SAM" id="MobiDB-lite"/>
    </source>
</evidence>
<gene>
    <name evidence="2" type="ORF">FH715_26865</name>
</gene>
<comment type="caution">
    <text evidence="2">The sequence shown here is derived from an EMBL/GenBank/DDBJ whole genome shotgun (WGS) entry which is preliminary data.</text>
</comment>
<accession>A0A5C4UN91</accession>
<organism evidence="2 3">
    <name type="scientific">Streptomyces sedi</name>
    <dbReference type="NCBI Taxonomy" id="555059"/>
    <lineage>
        <taxon>Bacteria</taxon>
        <taxon>Bacillati</taxon>
        <taxon>Actinomycetota</taxon>
        <taxon>Actinomycetes</taxon>
        <taxon>Kitasatosporales</taxon>
        <taxon>Streptomycetaceae</taxon>
        <taxon>Streptomyces</taxon>
    </lineage>
</organism>
<keyword evidence="3" id="KW-1185">Reference proteome</keyword>
<dbReference type="EMBL" id="VDGT01000031">
    <property type="protein sequence ID" value="TNM25087.1"/>
    <property type="molecule type" value="Genomic_DNA"/>
</dbReference>
<dbReference type="RefSeq" id="WP_139649898.1">
    <property type="nucleotide sequence ID" value="NZ_BAAAZS010000106.1"/>
</dbReference>
<dbReference type="OrthoDB" id="4315371at2"/>
<dbReference type="AlphaFoldDB" id="A0A5C4UN91"/>
<proteinExistence type="predicted"/>